<feature type="domain" description="Plastocyanin-like" evidence="2">
    <location>
        <begin position="38"/>
        <end position="141"/>
    </location>
</feature>
<protein>
    <submittedName>
        <fullName evidence="3">Multicopper oxidase family protein</fullName>
    </submittedName>
</protein>
<proteinExistence type="predicted"/>
<evidence type="ECO:0000313" key="4">
    <source>
        <dbReference type="Proteomes" id="UP001596990"/>
    </source>
</evidence>
<reference evidence="4" key="1">
    <citation type="journal article" date="2019" name="Int. J. Syst. Evol. Microbiol.">
        <title>The Global Catalogue of Microorganisms (GCM) 10K type strain sequencing project: providing services to taxonomists for standard genome sequencing and annotation.</title>
        <authorList>
            <consortium name="The Broad Institute Genomics Platform"/>
            <consortium name="The Broad Institute Genome Sequencing Center for Infectious Disease"/>
            <person name="Wu L."/>
            <person name="Ma J."/>
        </authorList>
    </citation>
    <scope>NUCLEOTIDE SEQUENCE [LARGE SCALE GENOMIC DNA]</scope>
    <source>
        <strain evidence="4">CCUG 56607</strain>
    </source>
</reference>
<dbReference type="PANTHER" id="PTHR11709">
    <property type="entry name" value="MULTI-COPPER OXIDASE"/>
    <property type="match status" value="1"/>
</dbReference>
<comment type="caution">
    <text evidence="3">The sequence shown here is derived from an EMBL/GenBank/DDBJ whole genome shotgun (WGS) entry which is preliminary data.</text>
</comment>
<sequence length="295" mass="33502">MHTPNLNQLFGEIEDGVKYFELRAEPVRQEVLDGIFIEGWGYNGSIPGPTIIVNPGDEVCIKVYNELPEKTSIHWHGMDIPQKMDGAAQLQPSPTIEQGDFYEYRFKVVNPPGTHMYHTHLNTQVQQMMGLGGGFIIKDENDEVDYDYFLLLQEFAVEDLEHMTLEKGTYKVDAHSHDFNFYTINGKCFPATTPMKAEEGKDLRIRMGALGHSLHPMHVHGHQFTIENQDGNPLPETMKMKRNSVSLSSGETFEVKIHANNPGSWPFHCHTPHHMANNHTEGHGGMMTSIEYIEK</sequence>
<organism evidence="3 4">
    <name type="scientific">Thalassobacillus hwangdonensis</name>
    <dbReference type="NCBI Taxonomy" id="546108"/>
    <lineage>
        <taxon>Bacteria</taxon>
        <taxon>Bacillati</taxon>
        <taxon>Bacillota</taxon>
        <taxon>Bacilli</taxon>
        <taxon>Bacillales</taxon>
        <taxon>Bacillaceae</taxon>
        <taxon>Thalassobacillus</taxon>
    </lineage>
</organism>
<dbReference type="EMBL" id="JBHTKL010000005">
    <property type="protein sequence ID" value="MFD1020331.1"/>
    <property type="molecule type" value="Genomic_DNA"/>
</dbReference>
<dbReference type="InterPro" id="IPR045087">
    <property type="entry name" value="Cu-oxidase_fam"/>
</dbReference>
<dbReference type="SUPFAM" id="SSF49503">
    <property type="entry name" value="Cupredoxins"/>
    <property type="match status" value="2"/>
</dbReference>
<keyword evidence="4" id="KW-1185">Reference proteome</keyword>
<evidence type="ECO:0000259" key="2">
    <source>
        <dbReference type="Pfam" id="PF07732"/>
    </source>
</evidence>
<dbReference type="PANTHER" id="PTHR11709:SF2">
    <property type="entry name" value="MULTICOPPER OXIDASE LPR1"/>
    <property type="match status" value="1"/>
</dbReference>
<dbReference type="InterPro" id="IPR008972">
    <property type="entry name" value="Cupredoxin"/>
</dbReference>
<dbReference type="InterPro" id="IPR011706">
    <property type="entry name" value="Cu-oxidase_C"/>
</dbReference>
<gene>
    <name evidence="3" type="ORF">ACFQ2J_14175</name>
</gene>
<accession>A0ABW3L4V0</accession>
<dbReference type="Gene3D" id="2.60.40.420">
    <property type="entry name" value="Cupredoxins - blue copper proteins"/>
    <property type="match status" value="2"/>
</dbReference>
<dbReference type="CDD" id="cd04202">
    <property type="entry name" value="CuRO_D2_2dMcoN_like"/>
    <property type="match status" value="1"/>
</dbReference>
<dbReference type="Proteomes" id="UP001596990">
    <property type="component" value="Unassembled WGS sequence"/>
</dbReference>
<evidence type="ECO:0000313" key="3">
    <source>
        <dbReference type="EMBL" id="MFD1020331.1"/>
    </source>
</evidence>
<dbReference type="Pfam" id="PF07731">
    <property type="entry name" value="Cu-oxidase_2"/>
    <property type="match status" value="1"/>
</dbReference>
<feature type="domain" description="Plastocyanin-like" evidence="1">
    <location>
        <begin position="175"/>
        <end position="277"/>
    </location>
</feature>
<dbReference type="Pfam" id="PF07732">
    <property type="entry name" value="Cu-oxidase_3"/>
    <property type="match status" value="1"/>
</dbReference>
<dbReference type="InterPro" id="IPR011707">
    <property type="entry name" value="Cu-oxidase-like_N"/>
</dbReference>
<dbReference type="RefSeq" id="WP_386061747.1">
    <property type="nucleotide sequence ID" value="NZ_JBHTKL010000005.1"/>
</dbReference>
<name>A0ABW3L4V0_9BACI</name>
<evidence type="ECO:0000259" key="1">
    <source>
        <dbReference type="Pfam" id="PF07731"/>
    </source>
</evidence>